<dbReference type="PRINTS" id="PR00834">
    <property type="entry name" value="PROTEASES2C"/>
</dbReference>
<dbReference type="Proteomes" id="UP000574390">
    <property type="component" value="Unassembled WGS sequence"/>
</dbReference>
<dbReference type="Gene3D" id="2.30.42.10">
    <property type="match status" value="1"/>
</dbReference>
<name>A0A7J6N4A5_PEROL</name>
<dbReference type="GO" id="GO:0006508">
    <property type="term" value="P:proteolysis"/>
    <property type="evidence" value="ECO:0007669"/>
    <property type="project" value="UniProtKB-KW"/>
</dbReference>
<dbReference type="Gene3D" id="2.40.10.10">
    <property type="entry name" value="Trypsin-like serine proteases"/>
    <property type="match status" value="2"/>
</dbReference>
<comment type="caution">
    <text evidence="8">The sequence shown here is derived from an EMBL/GenBank/DDBJ whole genome shotgun (WGS) entry which is preliminary data.</text>
</comment>
<evidence type="ECO:0000256" key="2">
    <source>
        <dbReference type="ARBA" id="ARBA00022670"/>
    </source>
</evidence>
<proteinExistence type="inferred from homology"/>
<feature type="domain" description="Protease Do-like PDZ" evidence="7">
    <location>
        <begin position="455"/>
        <end position="582"/>
    </location>
</feature>
<gene>
    <name evidence="8" type="ORF">FOZ62_007814</name>
</gene>
<keyword evidence="3" id="KW-0378">Hydrolase</keyword>
<protein>
    <recommendedName>
        <fullName evidence="10">Serine protease</fullName>
    </recommendedName>
</protein>
<feature type="compositionally biased region" description="Low complexity" evidence="5">
    <location>
        <begin position="63"/>
        <end position="76"/>
    </location>
</feature>
<dbReference type="InterPro" id="IPR009003">
    <property type="entry name" value="Peptidase_S1_PA"/>
</dbReference>
<comment type="similarity">
    <text evidence="1">Belongs to the peptidase S1C family.</text>
</comment>
<evidence type="ECO:0000256" key="5">
    <source>
        <dbReference type="SAM" id="MobiDB-lite"/>
    </source>
</evidence>
<dbReference type="Gene3D" id="3.20.190.20">
    <property type="match status" value="1"/>
</dbReference>
<dbReference type="InterPro" id="IPR041517">
    <property type="entry name" value="DEGP_PDZ"/>
</dbReference>
<dbReference type="Pfam" id="PF17815">
    <property type="entry name" value="PDZ_3"/>
    <property type="match status" value="1"/>
</dbReference>
<feature type="compositionally biased region" description="Basic and acidic residues" evidence="5">
    <location>
        <begin position="48"/>
        <end position="61"/>
    </location>
</feature>
<dbReference type="AlphaFoldDB" id="A0A7J6N4A5"/>
<keyword evidence="2" id="KW-0645">Protease</keyword>
<feature type="domain" description="PDZ" evidence="6">
    <location>
        <begin position="357"/>
        <end position="440"/>
    </location>
</feature>
<dbReference type="InterPro" id="IPR036034">
    <property type="entry name" value="PDZ_sf"/>
</dbReference>
<evidence type="ECO:0000259" key="7">
    <source>
        <dbReference type="Pfam" id="PF17815"/>
    </source>
</evidence>
<evidence type="ECO:0000256" key="3">
    <source>
        <dbReference type="ARBA" id="ARBA00022801"/>
    </source>
</evidence>
<feature type="region of interest" description="Disordered" evidence="5">
    <location>
        <begin position="1"/>
        <end position="30"/>
    </location>
</feature>
<dbReference type="InterPro" id="IPR001478">
    <property type="entry name" value="PDZ"/>
</dbReference>
<reference evidence="8 9" key="1">
    <citation type="submission" date="2020-04" db="EMBL/GenBank/DDBJ databases">
        <title>Perkinsus olseni comparative genomics.</title>
        <authorList>
            <person name="Bogema D.R."/>
        </authorList>
    </citation>
    <scope>NUCLEOTIDE SEQUENCE [LARGE SCALE GENOMIC DNA]</scope>
    <source>
        <strain evidence="8">ATCC PRA-205</strain>
    </source>
</reference>
<dbReference type="InterPro" id="IPR046449">
    <property type="entry name" value="DEGP_PDZ_sf"/>
</dbReference>
<feature type="region of interest" description="Disordered" evidence="5">
    <location>
        <begin position="48"/>
        <end position="105"/>
    </location>
</feature>
<dbReference type="EMBL" id="JABANM010038192">
    <property type="protein sequence ID" value="KAF4678397.1"/>
    <property type="molecule type" value="Genomic_DNA"/>
</dbReference>
<dbReference type="Pfam" id="PF13180">
    <property type="entry name" value="PDZ_2"/>
    <property type="match status" value="1"/>
</dbReference>
<dbReference type="SUPFAM" id="SSF50156">
    <property type="entry name" value="PDZ domain-like"/>
    <property type="match status" value="1"/>
</dbReference>
<dbReference type="Pfam" id="PF13365">
    <property type="entry name" value="Trypsin_2"/>
    <property type="match status" value="1"/>
</dbReference>
<feature type="compositionally biased region" description="Acidic residues" evidence="5">
    <location>
        <begin position="95"/>
        <end position="105"/>
    </location>
</feature>
<dbReference type="GO" id="GO:0004252">
    <property type="term" value="F:serine-type endopeptidase activity"/>
    <property type="evidence" value="ECO:0007669"/>
    <property type="project" value="InterPro"/>
</dbReference>
<dbReference type="InterPro" id="IPR001940">
    <property type="entry name" value="Peptidase_S1C"/>
</dbReference>
<evidence type="ECO:0000313" key="9">
    <source>
        <dbReference type="Proteomes" id="UP000574390"/>
    </source>
</evidence>
<evidence type="ECO:0000256" key="4">
    <source>
        <dbReference type="ARBA" id="ARBA00022825"/>
    </source>
</evidence>
<evidence type="ECO:0000313" key="8">
    <source>
        <dbReference type="EMBL" id="KAF4678397.1"/>
    </source>
</evidence>
<evidence type="ECO:0000256" key="1">
    <source>
        <dbReference type="ARBA" id="ARBA00010541"/>
    </source>
</evidence>
<evidence type="ECO:0008006" key="10">
    <source>
        <dbReference type="Google" id="ProtNLM"/>
    </source>
</evidence>
<keyword evidence="4" id="KW-0720">Serine protease</keyword>
<accession>A0A7J6N4A5</accession>
<evidence type="ECO:0000259" key="6">
    <source>
        <dbReference type="Pfam" id="PF13180"/>
    </source>
</evidence>
<dbReference type="PANTHER" id="PTHR45980">
    <property type="match status" value="1"/>
</dbReference>
<dbReference type="InterPro" id="IPR043504">
    <property type="entry name" value="Peptidase_S1_PA_chymotrypsin"/>
</dbReference>
<organism evidence="8 9">
    <name type="scientific">Perkinsus olseni</name>
    <name type="common">Perkinsus atlanticus</name>
    <dbReference type="NCBI Taxonomy" id="32597"/>
    <lineage>
        <taxon>Eukaryota</taxon>
        <taxon>Sar</taxon>
        <taxon>Alveolata</taxon>
        <taxon>Perkinsozoa</taxon>
        <taxon>Perkinsea</taxon>
        <taxon>Perkinsida</taxon>
        <taxon>Perkinsidae</taxon>
        <taxon>Perkinsus</taxon>
    </lineage>
</organism>
<dbReference type="SUPFAM" id="SSF50494">
    <property type="entry name" value="Trypsin-like serine proteases"/>
    <property type="match status" value="1"/>
</dbReference>
<sequence length="586" mass="63851">MSSLNTSNPAVVPASPRKRRRENYDDGRLVGERGELRVLCTEAELGKRTGVEERSARRGVGEEGQQQQQLLVPTTPRKCQTPASRLRPRLPSIGDDSECGQDDMGDQPGVNSVVKVFCTHSEPNYSAPWSSKPQISSTSTAFAFTVDGSAEERPSRQLLLTNAHSVKHAAVIQVKTRGSSAKVVCRPLCVASECDLAILEPLLEEGDARAKEFWDTLEPLKLARKLPKLGDDVTVVGYPVGGDNTSVSQGVVSRIDLQEYTAHGSAGAPRLLAIQIDAAINPGNSGGPAVDNNGRCIGVAFQALRGEGTENISYIIPTEIVKHFLEDFQKHGKYTGFGDAGFVAQPLESAYIRKALGMPANFTGVRVRRVDATAPAAEILKVGDVVTSVGEYQIANDGTVPFRQGERIPFSYLLQRHFVGDTVPIGILRNGNSEMLSLKLSKADPLVPVEPRYGPEYLIVAGLVFLPLTEPFLLCEYGDNFESEAPRKSADDEVVILHQVLASELTVGYHDIKCLQLAKLNGVQVKNLRQLADEVARIELEASDESMMTFELVNGDVVVIPVKQAMQANEEIMKRNKIAKRMNLRE</sequence>
<dbReference type="PANTHER" id="PTHR45980:SF18">
    <property type="entry name" value="PROTEASE DO-LIKE 9"/>
    <property type="match status" value="1"/>
</dbReference>